<dbReference type="EMBL" id="SMLM01000004">
    <property type="protein sequence ID" value="TFY99272.1"/>
    <property type="molecule type" value="Genomic_DNA"/>
</dbReference>
<dbReference type="AlphaFoldDB" id="A0A4Z0BIX0"/>
<protein>
    <submittedName>
        <fullName evidence="1">Uncharacterized protein</fullName>
    </submittedName>
</protein>
<gene>
    <name evidence="1" type="ORF">EZ313_22175</name>
</gene>
<reference evidence="1 2" key="1">
    <citation type="submission" date="2019-03" db="EMBL/GenBank/DDBJ databases">
        <title>Ramlibacter henchirensis DSM 14656, whole genome shotgun sequence.</title>
        <authorList>
            <person name="Zhang X."/>
            <person name="Feng G."/>
            <person name="Zhu H."/>
        </authorList>
    </citation>
    <scope>NUCLEOTIDE SEQUENCE [LARGE SCALE GENOMIC DNA]</scope>
    <source>
        <strain evidence="1 2">DSM 14656</strain>
    </source>
</reference>
<name>A0A4Z0BIX0_9BURK</name>
<dbReference type="Proteomes" id="UP000298180">
    <property type="component" value="Unassembled WGS sequence"/>
</dbReference>
<evidence type="ECO:0000313" key="2">
    <source>
        <dbReference type="Proteomes" id="UP000298180"/>
    </source>
</evidence>
<accession>A0A4Z0BIX0</accession>
<keyword evidence="2" id="KW-1185">Reference proteome</keyword>
<organism evidence="1 2">
    <name type="scientific">Ramlibacter henchirensis</name>
    <dbReference type="NCBI Taxonomy" id="204072"/>
    <lineage>
        <taxon>Bacteria</taxon>
        <taxon>Pseudomonadati</taxon>
        <taxon>Pseudomonadota</taxon>
        <taxon>Betaproteobacteria</taxon>
        <taxon>Burkholderiales</taxon>
        <taxon>Comamonadaceae</taxon>
        <taxon>Ramlibacter</taxon>
    </lineage>
</organism>
<evidence type="ECO:0000313" key="1">
    <source>
        <dbReference type="EMBL" id="TFY99272.1"/>
    </source>
</evidence>
<sequence>MDAIADRDEYPKTAPAGLETVATTPEHFVGPLEGHHLACYTVRTGRGYVAYATVFAERPDTVWTDEKPLEKVSAGPFSDSEEALQAVVAKCTRKLRLGRPSRLSVLLRLLVRA</sequence>
<proteinExistence type="predicted"/>
<comment type="caution">
    <text evidence="1">The sequence shown here is derived from an EMBL/GenBank/DDBJ whole genome shotgun (WGS) entry which is preliminary data.</text>
</comment>
<dbReference type="RefSeq" id="WP_135265500.1">
    <property type="nucleotide sequence ID" value="NZ_SMLM01000004.1"/>
</dbReference>